<dbReference type="Pfam" id="PF13578">
    <property type="entry name" value="Methyltransf_24"/>
    <property type="match status" value="1"/>
</dbReference>
<evidence type="ECO:0000313" key="1">
    <source>
        <dbReference type="EMBL" id="BDC98669.1"/>
    </source>
</evidence>
<reference evidence="1 2" key="1">
    <citation type="submission" date="2021-12" db="EMBL/GenBank/DDBJ databases">
        <title>Genome sequencing of bacteria with rrn-lacking chromosome and rrn-plasmid.</title>
        <authorList>
            <person name="Anda M."/>
            <person name="Iwasaki W."/>
        </authorList>
    </citation>
    <scope>NUCLEOTIDE SEQUENCE [LARGE SCALE GENOMIC DNA]</scope>
    <source>
        <strain evidence="1 2">NBRC 101262</strain>
    </source>
</reference>
<dbReference type="InterPro" id="IPR029063">
    <property type="entry name" value="SAM-dependent_MTases_sf"/>
</dbReference>
<proteinExistence type="predicted"/>
<dbReference type="PANTHER" id="PTHR43167">
    <property type="entry name" value="PUTATIVE (AFU_ORTHOLOGUE AFUA_6G01830)-RELATED"/>
    <property type="match status" value="1"/>
</dbReference>
<keyword evidence="2" id="KW-1185">Reference proteome</keyword>
<evidence type="ECO:0000313" key="2">
    <source>
        <dbReference type="Proteomes" id="UP001354989"/>
    </source>
</evidence>
<accession>A0ABN6L667</accession>
<dbReference type="SUPFAM" id="SSF53335">
    <property type="entry name" value="S-adenosyl-L-methionine-dependent methyltransferases"/>
    <property type="match status" value="1"/>
</dbReference>
<dbReference type="Proteomes" id="UP001354989">
    <property type="component" value="Chromosome"/>
</dbReference>
<protein>
    <submittedName>
        <fullName evidence="1">O-methyltransferase</fullName>
    </submittedName>
</protein>
<dbReference type="RefSeq" id="WP_338397806.1">
    <property type="nucleotide sequence ID" value="NZ_AP025292.1"/>
</dbReference>
<dbReference type="Gene3D" id="3.40.50.150">
    <property type="entry name" value="Vaccinia Virus protein VP39"/>
    <property type="match status" value="1"/>
</dbReference>
<name>A0ABN6L667_9BACT</name>
<gene>
    <name evidence="1" type="ORF">PEPS_09500</name>
</gene>
<organism evidence="1 2">
    <name type="scientific">Persicobacter psychrovividus</name>
    <dbReference type="NCBI Taxonomy" id="387638"/>
    <lineage>
        <taxon>Bacteria</taxon>
        <taxon>Pseudomonadati</taxon>
        <taxon>Bacteroidota</taxon>
        <taxon>Cytophagia</taxon>
        <taxon>Cytophagales</taxon>
        <taxon>Persicobacteraceae</taxon>
        <taxon>Persicobacter</taxon>
    </lineage>
</organism>
<dbReference type="PANTHER" id="PTHR43167:SF1">
    <property type="entry name" value="PUTATIVE (AFU_ORTHOLOGUE AFUA_6G01830)-RELATED"/>
    <property type="match status" value="1"/>
</dbReference>
<sequence>MQKLHQLKTLIRHWFLAVDRHSLHGQFAYDLFEHTQRQARPKMEALEQARKKLLTDGQVLSYQDMGADKTIRNRTVKSLAARSLSSPRMSSFFYLLTQWHQAQQIVELGTCLGVNTAYLSKATTGTVHTFEGIPQIAEQAQQLWEVQQLKNIRLTVGDIDLRLPEFLNTAAPIDLAFIDANHTYEATLRYFEMLLPHCHQNALLIFDDIYHSEGMTRAWEAIKNHPRVKMSFDYWRFGIVCLCPTISAKHYRIGFSWW</sequence>
<dbReference type="EMBL" id="AP025292">
    <property type="protein sequence ID" value="BDC98669.1"/>
    <property type="molecule type" value="Genomic_DNA"/>
</dbReference>